<gene>
    <name evidence="6" type="primary">tiaS</name>
    <name evidence="10" type="ORF">C468_10832</name>
</gene>
<comment type="similarity">
    <text evidence="6">Belongs to the TiaS family.</text>
</comment>
<comment type="caution">
    <text evidence="10">The sequence shown here is derived from an EMBL/GenBank/DDBJ whole genome shotgun (WGS) entry which is preliminary data.</text>
</comment>
<dbReference type="Gene3D" id="2.40.50.1010">
    <property type="match status" value="1"/>
</dbReference>
<evidence type="ECO:0000313" key="10">
    <source>
        <dbReference type="EMBL" id="EMA62294.1"/>
    </source>
</evidence>
<dbReference type="OrthoDB" id="39189at2157"/>
<dbReference type="InterPro" id="IPR055394">
    <property type="entry name" value="Zn_ribbon_TiaS"/>
</dbReference>
<dbReference type="Proteomes" id="UP000011546">
    <property type="component" value="Unassembled WGS sequence"/>
</dbReference>
<keyword evidence="2 6" id="KW-0436">Ligase</keyword>
<dbReference type="STRING" id="1230456.C468_10832"/>
<keyword evidence="3 6" id="KW-0819">tRNA processing</keyword>
<dbReference type="InterPro" id="IPR024913">
    <property type="entry name" value="tRNA_Ile2__agm2C_synt"/>
</dbReference>
<dbReference type="GO" id="GO:0002101">
    <property type="term" value="P:tRNA wobble cytosine modification"/>
    <property type="evidence" value="ECO:0007669"/>
    <property type="project" value="UniProtKB-UniRule"/>
</dbReference>
<dbReference type="PANTHER" id="PTHR40705">
    <property type="entry name" value="TRNA(ILE2) 2-AGMATINYLCYTIDINE SYNTHETASE TIAS"/>
    <property type="match status" value="1"/>
</dbReference>
<proteinExistence type="inferred from homology"/>
<dbReference type="Pfam" id="PF08489">
    <property type="entry name" value="TiaS_FLD"/>
    <property type="match status" value="1"/>
</dbReference>
<comment type="function">
    <text evidence="6">ATP-dependent agmatine transferase that catalyzes the formation of 2-agmatinylcytidine (agm2C) at the wobble position (C34) of tRNA(Ile2), converting the codon specificity from AUG to AUA.</text>
</comment>
<dbReference type="InterPro" id="IPR053870">
    <property type="entry name" value="TiaS-like_TCKD"/>
</dbReference>
<evidence type="ECO:0000259" key="8">
    <source>
        <dbReference type="Pfam" id="PF22641"/>
    </source>
</evidence>
<dbReference type="EC" id="6.3.4.22" evidence="6"/>
<organism evidence="10 11">
    <name type="scientific">Halorubrum kocurii JCM 14978</name>
    <dbReference type="NCBI Taxonomy" id="1230456"/>
    <lineage>
        <taxon>Archaea</taxon>
        <taxon>Methanobacteriati</taxon>
        <taxon>Methanobacteriota</taxon>
        <taxon>Stenosarchaea group</taxon>
        <taxon>Halobacteria</taxon>
        <taxon>Halobacteriales</taxon>
        <taxon>Haloferacaceae</taxon>
        <taxon>Halorubrum</taxon>
    </lineage>
</organism>
<evidence type="ECO:0000256" key="4">
    <source>
        <dbReference type="ARBA" id="ARBA00022741"/>
    </source>
</evidence>
<reference evidence="10 11" key="1">
    <citation type="journal article" date="2014" name="PLoS Genet.">
        <title>Phylogenetically driven sequencing of extremely halophilic archaea reveals strategies for static and dynamic osmo-response.</title>
        <authorList>
            <person name="Becker E.A."/>
            <person name="Seitzer P.M."/>
            <person name="Tritt A."/>
            <person name="Larsen D."/>
            <person name="Krusor M."/>
            <person name="Yao A.I."/>
            <person name="Wu D."/>
            <person name="Madern D."/>
            <person name="Eisen J.A."/>
            <person name="Darling A.E."/>
            <person name="Facciotti M.T."/>
        </authorList>
    </citation>
    <scope>NUCLEOTIDE SEQUENCE [LARGE SCALE GENOMIC DNA]</scope>
    <source>
        <strain evidence="10 11">JCM 14978</strain>
    </source>
</reference>
<feature type="domain" description="TiaS FLD" evidence="7">
    <location>
        <begin position="170"/>
        <end position="284"/>
    </location>
</feature>
<sequence length="479" mass="50361">MPIVAVDDTDSRERGMCTTYVGARLAERLGAAGGRVRRRLLVRLNPAVKHKTRGNAAVALHVSGVGAEAAFDLAAETVRKFAAADDPRTSPGVVVADLDVADLDMADLDAAGDSLEPSAVTIPPAVADFACRALRHRLSLDEALELADEHGFRHAAFGSGGEAEADAVAGRGRIGALAAVGAPAAFDDWTVERISYRELDRCGTPRDVDVESVFAAADRGYPTVWDTVDRGTGEAVCVPNAPGPILHGIRGDDAGACREVAEAIAAEPVERAATFLTNQGTDAHLAPGAIGDLRDGAGYRVPGVVASEPETKRGGHVHVDVAAPTDSTPDADRSPRLRCVAFNPTGRFRDRVRALRPGDRVTVCGEHEVRTAEGDSGGTGGNGNPTTDTLKLEKFAVRDLVETEPVVPTCPDCGRSMSSAGRDQGYRCRDCGTDAPGKVEEAIDREVALGWYEVPPSARRHVAKPLVRGGFDGPTHPER</sequence>
<feature type="domain" description="TiaS C-terminal zinc ribbon" evidence="9">
    <location>
        <begin position="408"/>
        <end position="446"/>
    </location>
</feature>
<keyword evidence="5 6" id="KW-0067">ATP-binding</keyword>
<keyword evidence="4 6" id="KW-0547">Nucleotide-binding</keyword>
<dbReference type="EMBL" id="AOJH01000068">
    <property type="protein sequence ID" value="EMA62294.1"/>
    <property type="molecule type" value="Genomic_DNA"/>
</dbReference>
<keyword evidence="11" id="KW-1185">Reference proteome</keyword>
<evidence type="ECO:0000259" key="7">
    <source>
        <dbReference type="Pfam" id="PF08489"/>
    </source>
</evidence>
<dbReference type="Gene3D" id="3.30.70.2200">
    <property type="match status" value="1"/>
</dbReference>
<dbReference type="InterPro" id="IPR013696">
    <property type="entry name" value="TiaS_FLD"/>
</dbReference>
<evidence type="ECO:0000256" key="5">
    <source>
        <dbReference type="ARBA" id="ARBA00022840"/>
    </source>
</evidence>
<dbReference type="RefSeq" id="WP_008848861.1">
    <property type="nucleotide sequence ID" value="NZ_AOJH01000068.1"/>
</dbReference>
<dbReference type="Pfam" id="PF22641">
    <property type="entry name" value="TiaS_TCKD"/>
    <property type="match status" value="2"/>
</dbReference>
<dbReference type="PANTHER" id="PTHR40705:SF1">
    <property type="entry name" value="TRNA(ILE2) 2-AGMATINYLCYTIDINE SYNTHETASE TIAS"/>
    <property type="match status" value="1"/>
</dbReference>
<dbReference type="AlphaFoldDB" id="M0NYD5"/>
<protein>
    <recommendedName>
        <fullName evidence="6">tRNA(Ile2) 2-agmatinylcytidine synthetase TiaS</fullName>
        <shortName evidence="6">tRNA(Ile2)-agm2C synthetase</shortName>
        <ecNumber evidence="6">6.3.4.22</ecNumber>
    </recommendedName>
    <alternativeName>
        <fullName evidence="6">tRNA(Ile2) agmatidine synthetase</fullName>
    </alternativeName>
</protein>
<evidence type="ECO:0000256" key="6">
    <source>
        <dbReference type="HAMAP-Rule" id="MF_01892"/>
    </source>
</evidence>
<feature type="domain" description="TiaS-like TCKD" evidence="8">
    <location>
        <begin position="69"/>
        <end position="156"/>
    </location>
</feature>
<dbReference type="Gene3D" id="3.90.600.20">
    <property type="match status" value="1"/>
</dbReference>
<comment type="catalytic activity">
    <reaction evidence="6">
        <text>cytidine(34) in tRNA(Ile2) + agmatine + ATP + H2O = 2-agmatinylcytidine(34) in tRNA(Ile2) + AMP + 2 phosphate + 2 H(+)</text>
        <dbReference type="Rhea" id="RHEA:43608"/>
        <dbReference type="Rhea" id="RHEA-COMP:10625"/>
        <dbReference type="Rhea" id="RHEA-COMP:10626"/>
        <dbReference type="ChEBI" id="CHEBI:15377"/>
        <dbReference type="ChEBI" id="CHEBI:15378"/>
        <dbReference type="ChEBI" id="CHEBI:30616"/>
        <dbReference type="ChEBI" id="CHEBI:43474"/>
        <dbReference type="ChEBI" id="CHEBI:58145"/>
        <dbReference type="ChEBI" id="CHEBI:82748"/>
        <dbReference type="ChEBI" id="CHEBI:83545"/>
        <dbReference type="ChEBI" id="CHEBI:456215"/>
        <dbReference type="EC" id="6.3.4.22"/>
    </reaction>
</comment>
<dbReference type="GO" id="GO:0016879">
    <property type="term" value="F:ligase activity, forming carbon-nitrogen bonds"/>
    <property type="evidence" value="ECO:0007669"/>
    <property type="project" value="UniProtKB-UniRule"/>
</dbReference>
<evidence type="ECO:0000259" key="9">
    <source>
        <dbReference type="Pfam" id="PF23783"/>
    </source>
</evidence>
<name>M0NYD5_9EURY</name>
<evidence type="ECO:0000313" key="11">
    <source>
        <dbReference type="Proteomes" id="UP000011546"/>
    </source>
</evidence>
<dbReference type="GO" id="GO:0005737">
    <property type="term" value="C:cytoplasm"/>
    <property type="evidence" value="ECO:0007669"/>
    <property type="project" value="UniProtKB-SubCell"/>
</dbReference>
<dbReference type="PATRIC" id="fig|1230456.3.peg.2150"/>
<evidence type="ECO:0000256" key="1">
    <source>
        <dbReference type="ARBA" id="ARBA00022490"/>
    </source>
</evidence>
<dbReference type="HAMAP" id="MF_01892">
    <property type="entry name" value="tRNA_Ile2_agm2C_synt"/>
    <property type="match status" value="1"/>
</dbReference>
<keyword evidence="1 6" id="KW-0963">Cytoplasm</keyword>
<feature type="domain" description="TiaS-like TCKD" evidence="8">
    <location>
        <begin position="3"/>
        <end position="68"/>
    </location>
</feature>
<evidence type="ECO:0000256" key="3">
    <source>
        <dbReference type="ARBA" id="ARBA00022694"/>
    </source>
</evidence>
<comment type="subcellular location">
    <subcellularLocation>
        <location evidence="6">Cytoplasm</location>
    </subcellularLocation>
</comment>
<accession>M0NYD5</accession>
<evidence type="ECO:0000256" key="2">
    <source>
        <dbReference type="ARBA" id="ARBA00022598"/>
    </source>
</evidence>
<dbReference type="Pfam" id="PF23783">
    <property type="entry name" value="Zn_ribbon_TiaS"/>
    <property type="match status" value="1"/>
</dbReference>
<dbReference type="GO" id="GO:0005524">
    <property type="term" value="F:ATP binding"/>
    <property type="evidence" value="ECO:0007669"/>
    <property type="project" value="UniProtKB-KW"/>
</dbReference>